<evidence type="ECO:0000313" key="2">
    <source>
        <dbReference type="EMBL" id="GHC58761.1"/>
    </source>
</evidence>
<dbReference type="PANTHER" id="PTHR30006">
    <property type="entry name" value="THIAMINE-BINDING PERIPLASMIC PROTEIN-RELATED"/>
    <property type="match status" value="1"/>
</dbReference>
<reference evidence="2" key="1">
    <citation type="journal article" date="2014" name="Int. J. Syst. Evol. Microbiol.">
        <title>Complete genome sequence of Corynebacterium casei LMG S-19264T (=DSM 44701T), isolated from a smear-ripened cheese.</title>
        <authorList>
            <consortium name="US DOE Joint Genome Institute (JGI-PGF)"/>
            <person name="Walter F."/>
            <person name="Albersmeier A."/>
            <person name="Kalinowski J."/>
            <person name="Ruckert C."/>
        </authorList>
    </citation>
    <scope>NUCLEOTIDE SEQUENCE</scope>
    <source>
        <strain evidence="2">KCTC 12988</strain>
    </source>
</reference>
<dbReference type="PANTHER" id="PTHR30006:SF24">
    <property type="entry name" value="SLL0237 PROTEIN"/>
    <property type="match status" value="1"/>
</dbReference>
<name>A0A918TQX1_9BACT</name>
<protein>
    <recommendedName>
        <fullName evidence="4">Iron ABC transporter substrate-binding protein</fullName>
    </recommendedName>
</protein>
<dbReference type="EMBL" id="BMXI01000011">
    <property type="protein sequence ID" value="GHC58761.1"/>
    <property type="molecule type" value="Genomic_DNA"/>
</dbReference>
<dbReference type="Gene3D" id="3.40.190.10">
    <property type="entry name" value="Periplasmic binding protein-like II"/>
    <property type="match status" value="2"/>
</dbReference>
<dbReference type="AlphaFoldDB" id="A0A918TQX1"/>
<dbReference type="Pfam" id="PF13343">
    <property type="entry name" value="SBP_bac_6"/>
    <property type="match status" value="1"/>
</dbReference>
<gene>
    <name evidence="2" type="ORF">GCM10007100_27280</name>
</gene>
<keyword evidence="3" id="KW-1185">Reference proteome</keyword>
<reference evidence="2" key="2">
    <citation type="submission" date="2020-09" db="EMBL/GenBank/DDBJ databases">
        <authorList>
            <person name="Sun Q."/>
            <person name="Kim S."/>
        </authorList>
    </citation>
    <scope>NUCLEOTIDE SEQUENCE</scope>
    <source>
        <strain evidence="2">KCTC 12988</strain>
    </source>
</reference>
<keyword evidence="1" id="KW-0732">Signal</keyword>
<dbReference type="Proteomes" id="UP000644507">
    <property type="component" value="Unassembled WGS sequence"/>
</dbReference>
<evidence type="ECO:0000313" key="3">
    <source>
        <dbReference type="Proteomes" id="UP000644507"/>
    </source>
</evidence>
<accession>A0A918TQX1</accession>
<dbReference type="RefSeq" id="WP_189570838.1">
    <property type="nucleotide sequence ID" value="NZ_BMXI01000011.1"/>
</dbReference>
<dbReference type="SUPFAM" id="SSF53850">
    <property type="entry name" value="Periplasmic binding protein-like II"/>
    <property type="match status" value="1"/>
</dbReference>
<organism evidence="2 3">
    <name type="scientific">Roseibacillus persicicus</name>
    <dbReference type="NCBI Taxonomy" id="454148"/>
    <lineage>
        <taxon>Bacteria</taxon>
        <taxon>Pseudomonadati</taxon>
        <taxon>Verrucomicrobiota</taxon>
        <taxon>Verrucomicrobiia</taxon>
        <taxon>Verrucomicrobiales</taxon>
        <taxon>Verrucomicrobiaceae</taxon>
        <taxon>Roseibacillus</taxon>
    </lineage>
</organism>
<evidence type="ECO:0008006" key="4">
    <source>
        <dbReference type="Google" id="ProtNLM"/>
    </source>
</evidence>
<comment type="caution">
    <text evidence="2">The sequence shown here is derived from an EMBL/GenBank/DDBJ whole genome shotgun (WGS) entry which is preliminary data.</text>
</comment>
<sequence length="492" mass="55043">MKLWQKLAAVLVPLGIVVALPLVLRRDVEVAPGAGVLRLEVITPHNETIQREFGEAFVEWYQEKHGREVYVNWLVPGGTSEIKRVLDSGFDAAAEGGREGIGIDLFFGGGEYDFSAQSKLGRFAKLEIFETHPELFAGENAPIPATMSGETYYGSEHDWVGVCLSSFGIVYNVDGLKRLGLPEPKKWEDLTDQRYIGSLALADPTKSGSVAKMFEMMIQEVIAEEIAAGKSEEEALEEGWKKGVNRIRMIAANSRYFTDSSAKIPHDVAQGNAVAGMSIDFYGRTFEEEKRKGDGSSRVKFVVPEGGTSISVDPVAILKGAPHPELAQEFVEFLFTERAQMLWAARKGEEFGPRFRSLRRLPVRRDLYDDEHRARMVDGEVRPYELAQKFEYRGDWTGRLFTPLRTIVRVMCIDSHDELKSAWAAMAEAGKPSNEQFSQIEAEGGWPSVSYQAAGDKIRATLKSDKAVDAVRMQRELGEFFRENYRQVAEQP</sequence>
<evidence type="ECO:0000256" key="1">
    <source>
        <dbReference type="ARBA" id="ARBA00022729"/>
    </source>
</evidence>
<proteinExistence type="predicted"/>